<evidence type="ECO:0000256" key="8">
    <source>
        <dbReference type="ARBA" id="ARBA00022737"/>
    </source>
</evidence>
<evidence type="ECO:0000313" key="17">
    <source>
        <dbReference type="EMBL" id="CRK91221.1"/>
    </source>
</evidence>
<proteinExistence type="inferred from homology"/>
<evidence type="ECO:0000256" key="6">
    <source>
        <dbReference type="ARBA" id="ARBA00022475"/>
    </source>
</evidence>
<dbReference type="PANTHER" id="PTHR46180">
    <property type="entry name" value="VINCULIN"/>
    <property type="match status" value="1"/>
</dbReference>
<organism evidence="17 18">
    <name type="scientific">Clunio marinus</name>
    <dbReference type="NCBI Taxonomy" id="568069"/>
    <lineage>
        <taxon>Eukaryota</taxon>
        <taxon>Metazoa</taxon>
        <taxon>Ecdysozoa</taxon>
        <taxon>Arthropoda</taxon>
        <taxon>Hexapoda</taxon>
        <taxon>Insecta</taxon>
        <taxon>Pterygota</taxon>
        <taxon>Neoptera</taxon>
        <taxon>Endopterygota</taxon>
        <taxon>Diptera</taxon>
        <taxon>Nematocera</taxon>
        <taxon>Chironomoidea</taxon>
        <taxon>Chironomidae</taxon>
        <taxon>Clunio</taxon>
    </lineage>
</organism>
<dbReference type="GO" id="GO:0051015">
    <property type="term" value="F:actin filament binding"/>
    <property type="evidence" value="ECO:0007669"/>
    <property type="project" value="InterPro"/>
</dbReference>
<feature type="coiled-coil region" evidence="14">
    <location>
        <begin position="458"/>
        <end position="485"/>
    </location>
</feature>
<feature type="compositionally biased region" description="Basic and acidic residues" evidence="15">
    <location>
        <begin position="747"/>
        <end position="763"/>
    </location>
</feature>
<name>A0A1J1HT91_9DIPT</name>
<dbReference type="PROSITE" id="PS00664">
    <property type="entry name" value="VINCULIN_2"/>
    <property type="match status" value="2"/>
</dbReference>
<dbReference type="Pfam" id="PF01044">
    <property type="entry name" value="Vinculin"/>
    <property type="match status" value="1"/>
</dbReference>
<feature type="compositionally biased region" description="Basic and acidic residues" evidence="15">
    <location>
        <begin position="1458"/>
        <end position="1474"/>
    </location>
</feature>
<dbReference type="GO" id="GO:0005198">
    <property type="term" value="F:structural molecule activity"/>
    <property type="evidence" value="ECO:0007669"/>
    <property type="project" value="InterPro"/>
</dbReference>
<dbReference type="Gene3D" id="1.20.120.810">
    <property type="entry name" value="Vinculin, Vh2 four-helix bundle"/>
    <property type="match status" value="2"/>
</dbReference>
<dbReference type="InterPro" id="IPR038765">
    <property type="entry name" value="Papain-like_cys_pep_sf"/>
</dbReference>
<evidence type="ECO:0000256" key="11">
    <source>
        <dbReference type="ARBA" id="ARBA00023136"/>
    </source>
</evidence>
<evidence type="ECO:0000256" key="3">
    <source>
        <dbReference type="ARBA" id="ARBA00004536"/>
    </source>
</evidence>
<dbReference type="InterPro" id="IPR000633">
    <property type="entry name" value="Vinculin_CS"/>
</dbReference>
<keyword evidence="14" id="KW-0175">Coiled coil</keyword>
<feature type="compositionally biased region" description="Polar residues" evidence="15">
    <location>
        <begin position="1720"/>
        <end position="1741"/>
    </location>
</feature>
<dbReference type="InterPro" id="IPR006077">
    <property type="entry name" value="Vinculin/catenin"/>
</dbReference>
<keyword evidence="8" id="KW-0677">Repeat</keyword>
<feature type="region of interest" description="Disordered" evidence="15">
    <location>
        <begin position="728"/>
        <end position="781"/>
    </location>
</feature>
<keyword evidence="13" id="KW-0206">Cytoskeleton</keyword>
<dbReference type="PRINTS" id="PR00806">
    <property type="entry name" value="VINCULIN"/>
</dbReference>
<comment type="subcellular location">
    <subcellularLocation>
        <location evidence="3">Cell junction</location>
        <location evidence="3">Adherens junction</location>
    </subcellularLocation>
    <subcellularLocation>
        <location evidence="2">Cell membrane</location>
        <topology evidence="2">Peripheral membrane protein</topology>
        <orientation evidence="2">Cytoplasmic side</orientation>
    </subcellularLocation>
    <subcellularLocation>
        <location evidence="1">Cytoplasm</location>
        <location evidence="1">Cytoskeleton</location>
    </subcellularLocation>
</comment>
<evidence type="ECO:0000256" key="9">
    <source>
        <dbReference type="ARBA" id="ARBA00022889"/>
    </source>
</evidence>
<dbReference type="InterPro" id="IPR003323">
    <property type="entry name" value="OTU_dom"/>
</dbReference>
<evidence type="ECO:0000313" key="18">
    <source>
        <dbReference type="Proteomes" id="UP000183832"/>
    </source>
</evidence>
<sequence length="1983" mass="222965">MPVFHTKTIESILEPVANQVSRLVILHEEAEDGNAMPDLSRPVQGVSIAVANLVKVGRETINSSDDAILKQDMPVSLMRVENASQLLEEASSLLRADPYSGPARKKLIEGSRGILQGTSQLLLCFDESEVRKIVRECKRVLDYLAVSEVIDTMEDLVQFLKDLSPCLSKVSREVSNREKELTHQVHSETLVRCLEQVKILAPILICSMKVYIHIIEQGGKGSDEAAENRNYLATRMTDEIQEIIRVLQLTTYDEDTSELDNLTVLKKINNAIRNKMEAAKDWLKNPYALKGGIGEKALRQIIENSYRVADRCLPNDAFRIRKNADDLTSMANTLCELRQNSKGTSPQAEKLAREMMDKLEELEGNIFQAVINVDKAGLQQTAHTVQGRLEQAIRWLTNPGVNDKGLGQRAIALIVEEGKRVADGLPGHQKADILRLCDEVEGLANQYAKLCAAGLANTPEAQEIARKLNAKLHELKNQIQAAVVSRVVEDFIDITTPLKQFTEAVNVPEGTPGRDQNFNQKAANLQAFSDRASKTSRMVAAGGSGGNKKLAEVLLASAAQIDSLTPQLISAGRIRMNYPGSKAAEEHYNNLRDQYADTILRMRTLCDQATDPADFIKASEEQMQKHTLLCEDAIRNKVPQKMVDNTSSIARLANRVLLVAKQEGDNSEDPAFISELLKASDKLQNSVPSMVQNAKSVATDIGNPAAGAHWRDANKNLLQNVRNVRNAITGSQPDIPAPPDLSALNLHLDRAPPRPPLPREDLPPVRPPPPETDDEDESVFRSLPSSNQPILMAAHGLHQEVRQWSSKDNEIIAAAKRMAILMARLSELVHQDSKGSKRELIATAKLIAEASEDVTRLAKALARECTDKRIRTNLLQVCERIPTIGTQLKILSTVKATMLGAQGSEEDREATEMLVGNAQNLMQSVKETVRAAEGASIKIRSDQTNHRLRWIRKQPWHFWRNYFELFCITDDVISAVNLNGISDIMKENSVESSKIRRPFATGSKPGPDAVDHFLESQGLYRKHVARDASSLFRVISEHIFDLQIFHQKVRQDCASFMESNPKEYGNEVEKNYYNYVNNLRKSRTFGSLLELRVMARMYQRNVILYEPTPNLQTINNIYVQNDAYDNQEPLRIFYSHKDKHFDVIYTLDYVERLAECQAIIYNILYADVFQLPDVNYAVERMLHDQEEQFTLPLSDDPSKYKTQSGEIVPFDSPEKTNCVLKDPKTCHFHNQIDFDKVVDENKDAITVINRTNDPSRLKIYKPIDGFLYNKDKSCVRQLLDEGITPFSYKVAKALDPSIYRNTEFELWSENRKEQRMKWLDSTDFPMKHHFDNRCVIYDYDKCYRNGPKKFNYGKIEYENEVLDESGYMALDDETKKKYIVLDPLPDSYKFHHHFNSLDHFMPAKDSLDLTIMPANVNFRGNYKSRKGNSRYGNHQNNQHRSDQRYSSDANPPMSFVADIERDSNFQSQDIKEGTTPEGSLANDEQQSQQMYYHLPPQNWNNQMAAQSPSPYQMQPVSLPTPVNYQNVMPYGNFSIPPPPQSTAAVTSSASVQGVHGNAEDVLHLIREQEFECSTIDWKQKESVEANGSDLPTDVAVLQFFYNIGVRYVLTCGVQSRLEAVASQFEKLDANDDNNNIIINTESTTAADSKANEKGNLKLDPPPVPTNTPVSSKTVGSNYGPPGNRVYNNHNQNSGYRRPFDRDGSHRPLNPNPHTRKDFKFNSNAKNVQKQESKAMGSSNYGSKAGNGGTFSRLNTANFATNTNQEKVTPSIPVYTSTNSPTSTQEPSHLQIQTQLTDYNQVYQPITPQPFHQYPPHQNFVPQPHQQQQGVTMIYQISDDGGYTMRPVQQPIPYGQPYPYQYQQAPVFYPIQNFNQQPPGVDSSGSILSSNDSGILDSALMNPIQYYPQYPAPVPVYYTQAPMPQTPHVAQAAPVFQPSGPLQGYNSQPIQIATIVPLPDPNIAKVERPENVPAATQEANQKHD</sequence>
<dbReference type="Gene3D" id="1.20.120.230">
    <property type="entry name" value="Alpha-catenin/vinculin-like"/>
    <property type="match status" value="4"/>
</dbReference>
<gene>
    <name evidence="17" type="primary">putative Vinculin</name>
    <name evidence="17" type="ORF">CLUMA_CG004904</name>
</gene>
<keyword evidence="12" id="KW-0009">Actin-binding</keyword>
<dbReference type="OrthoDB" id="29742at2759"/>
<evidence type="ECO:0000256" key="12">
    <source>
        <dbReference type="ARBA" id="ARBA00023203"/>
    </source>
</evidence>
<keyword evidence="11" id="KW-0472">Membrane</keyword>
<dbReference type="Pfam" id="PF02338">
    <property type="entry name" value="OTU"/>
    <property type="match status" value="1"/>
</dbReference>
<keyword evidence="9" id="KW-0130">Cell adhesion</keyword>
<dbReference type="GO" id="GO:0005886">
    <property type="term" value="C:plasma membrane"/>
    <property type="evidence" value="ECO:0007669"/>
    <property type="project" value="UniProtKB-SubCell"/>
</dbReference>
<dbReference type="EMBL" id="CVRI01000020">
    <property type="protein sequence ID" value="CRK91221.1"/>
    <property type="molecule type" value="Genomic_DNA"/>
</dbReference>
<evidence type="ECO:0000256" key="15">
    <source>
        <dbReference type="SAM" id="MobiDB-lite"/>
    </source>
</evidence>
<reference evidence="17 18" key="1">
    <citation type="submission" date="2015-04" db="EMBL/GenBank/DDBJ databases">
        <authorList>
            <person name="Syromyatnikov M.Y."/>
            <person name="Popov V.N."/>
        </authorList>
    </citation>
    <scope>NUCLEOTIDE SEQUENCE [LARGE SCALE GENOMIC DNA]</scope>
</reference>
<evidence type="ECO:0000256" key="2">
    <source>
        <dbReference type="ARBA" id="ARBA00004413"/>
    </source>
</evidence>
<dbReference type="Gene3D" id="3.90.70.80">
    <property type="match status" value="1"/>
</dbReference>
<evidence type="ECO:0000256" key="5">
    <source>
        <dbReference type="ARBA" id="ARBA00014125"/>
    </source>
</evidence>
<accession>A0A1J1HT91</accession>
<evidence type="ECO:0000256" key="4">
    <source>
        <dbReference type="ARBA" id="ARBA00008376"/>
    </source>
</evidence>
<dbReference type="CDD" id="cd22753">
    <property type="entry name" value="OTU_ALG13-like"/>
    <property type="match status" value="1"/>
</dbReference>
<feature type="domain" description="OTU" evidence="16">
    <location>
        <begin position="1019"/>
        <end position="1147"/>
    </location>
</feature>
<dbReference type="GO" id="GO:0015629">
    <property type="term" value="C:actin cytoskeleton"/>
    <property type="evidence" value="ECO:0007669"/>
    <property type="project" value="InterPro"/>
</dbReference>
<keyword evidence="6" id="KW-1003">Cell membrane</keyword>
<dbReference type="STRING" id="568069.A0A1J1HT91"/>
<evidence type="ECO:0000256" key="10">
    <source>
        <dbReference type="ARBA" id="ARBA00022949"/>
    </source>
</evidence>
<keyword evidence="10" id="KW-0965">Cell junction</keyword>
<dbReference type="GO" id="GO:0007155">
    <property type="term" value="P:cell adhesion"/>
    <property type="evidence" value="ECO:0007669"/>
    <property type="project" value="UniProtKB-KW"/>
</dbReference>
<comment type="similarity">
    <text evidence="4">Belongs to the vinculin/alpha-catenin family.</text>
</comment>
<evidence type="ECO:0000256" key="14">
    <source>
        <dbReference type="SAM" id="Coils"/>
    </source>
</evidence>
<dbReference type="InterPro" id="IPR017997">
    <property type="entry name" value="Vinculin"/>
</dbReference>
<dbReference type="FunFam" id="1.20.120.230:FF:000010">
    <property type="entry name" value="Vinculin a"/>
    <property type="match status" value="1"/>
</dbReference>
<dbReference type="PROSITE" id="PS50802">
    <property type="entry name" value="OTU"/>
    <property type="match status" value="1"/>
</dbReference>
<evidence type="ECO:0000259" key="16">
    <source>
        <dbReference type="PROSITE" id="PS50802"/>
    </source>
</evidence>
<dbReference type="GO" id="GO:0005912">
    <property type="term" value="C:adherens junction"/>
    <property type="evidence" value="ECO:0007669"/>
    <property type="project" value="UniProtKB-SubCell"/>
</dbReference>
<feature type="region of interest" description="Disordered" evidence="15">
    <location>
        <begin position="1639"/>
        <end position="1748"/>
    </location>
</feature>
<evidence type="ECO:0000256" key="13">
    <source>
        <dbReference type="ARBA" id="ARBA00023212"/>
    </source>
</evidence>
<feature type="compositionally biased region" description="Polar residues" evidence="15">
    <location>
        <begin position="1685"/>
        <end position="1694"/>
    </location>
</feature>
<keyword evidence="7" id="KW-0963">Cytoplasm</keyword>
<dbReference type="SUPFAM" id="SSF47220">
    <property type="entry name" value="alpha-catenin/vinculin-like"/>
    <property type="match status" value="6"/>
</dbReference>
<dbReference type="InterPro" id="IPR036723">
    <property type="entry name" value="Alpha-catenin/vinculin-like_sf"/>
</dbReference>
<dbReference type="SUPFAM" id="SSF54001">
    <property type="entry name" value="Cysteine proteinases"/>
    <property type="match status" value="1"/>
</dbReference>
<dbReference type="Proteomes" id="UP000183832">
    <property type="component" value="Unassembled WGS sequence"/>
</dbReference>
<protein>
    <recommendedName>
        <fullName evidence="5">Vinculin</fullName>
    </recommendedName>
</protein>
<evidence type="ECO:0000256" key="1">
    <source>
        <dbReference type="ARBA" id="ARBA00004245"/>
    </source>
</evidence>
<evidence type="ECO:0000256" key="7">
    <source>
        <dbReference type="ARBA" id="ARBA00022490"/>
    </source>
</evidence>
<keyword evidence="18" id="KW-1185">Reference proteome</keyword>
<dbReference type="InterPro" id="IPR049769">
    <property type="entry name" value="OTU_OTU"/>
</dbReference>
<feature type="region of interest" description="Disordered" evidence="15">
    <location>
        <begin position="1963"/>
        <end position="1983"/>
    </location>
</feature>
<feature type="region of interest" description="Disordered" evidence="15">
    <location>
        <begin position="1422"/>
        <end position="1485"/>
    </location>
</feature>